<dbReference type="GO" id="GO:0005634">
    <property type="term" value="C:nucleus"/>
    <property type="evidence" value="ECO:0007669"/>
    <property type="project" value="TreeGrafter"/>
</dbReference>
<evidence type="ECO:0000313" key="4">
    <source>
        <dbReference type="EnsemblProtists" id="EOD20399"/>
    </source>
</evidence>
<proteinExistence type="predicted"/>
<organism evidence="4 5">
    <name type="scientific">Emiliania huxleyi (strain CCMP1516)</name>
    <dbReference type="NCBI Taxonomy" id="280463"/>
    <lineage>
        <taxon>Eukaryota</taxon>
        <taxon>Haptista</taxon>
        <taxon>Haptophyta</taxon>
        <taxon>Prymnesiophyceae</taxon>
        <taxon>Isochrysidales</taxon>
        <taxon>Noelaerhabdaceae</taxon>
        <taxon>Emiliania</taxon>
    </lineage>
</organism>
<dbReference type="PANTHER" id="PTHR45740:SF2">
    <property type="entry name" value="POLY [ADP-RIBOSE] POLYMERASE"/>
    <property type="match status" value="1"/>
</dbReference>
<accession>A0A0D3JA64</accession>
<dbReference type="GeneID" id="17265945"/>
<feature type="region of interest" description="Disordered" evidence="2">
    <location>
        <begin position="154"/>
        <end position="173"/>
    </location>
</feature>
<name>A0A0D3JA64_EMIH1</name>
<dbReference type="InterPro" id="IPR051712">
    <property type="entry name" value="ARTD-AVP"/>
</dbReference>
<keyword evidence="5" id="KW-1185">Reference proteome</keyword>
<dbReference type="PROSITE" id="PS51059">
    <property type="entry name" value="PARP_CATALYTIC"/>
    <property type="match status" value="1"/>
</dbReference>
<dbReference type="STRING" id="2903.R1EHR0"/>
<dbReference type="Pfam" id="PF00644">
    <property type="entry name" value="PARP"/>
    <property type="match status" value="1"/>
</dbReference>
<evidence type="ECO:0000256" key="1">
    <source>
        <dbReference type="RuleBase" id="RU362114"/>
    </source>
</evidence>
<dbReference type="eggNOG" id="KOG4177">
    <property type="taxonomic scope" value="Eukaryota"/>
</dbReference>
<dbReference type="Proteomes" id="UP000013827">
    <property type="component" value="Unassembled WGS sequence"/>
</dbReference>
<dbReference type="OMA" id="VENTLLW"/>
<dbReference type="GO" id="GO:0003950">
    <property type="term" value="F:NAD+ poly-ADP-ribosyltransferase activity"/>
    <property type="evidence" value="ECO:0007669"/>
    <property type="project" value="UniProtKB-UniRule"/>
</dbReference>
<sequence>MQVLLRTTPLNGHAAGCQGRPGLRGATVTKVERVENTLLWKSYCTKRAEMSQLAGLPGGAVPAIAIPRHEMLDASLNEIYLFHGTDPTTARLISRWGFDERVADMGGLYGAGTYFAENSCKSMQYTKQPNSSGEFTIIYSRVLLGHAFHTSARSQTQWRRAPDRQPGLPHDSVVASGGSQVHREFIVYDRAQTYPEFIIYFKP</sequence>
<evidence type="ECO:0000256" key="2">
    <source>
        <dbReference type="SAM" id="MobiDB-lite"/>
    </source>
</evidence>
<protein>
    <recommendedName>
        <fullName evidence="1">Poly [ADP-ribose] polymerase</fullName>
        <shortName evidence="1">PARP</shortName>
        <ecNumber evidence="1">2.4.2.-</ecNumber>
    </recommendedName>
</protein>
<reference evidence="4" key="2">
    <citation type="submission" date="2024-10" db="UniProtKB">
        <authorList>
            <consortium name="EnsemblProtists"/>
        </authorList>
    </citation>
    <scope>IDENTIFICATION</scope>
</reference>
<dbReference type="RefSeq" id="XP_005772828.1">
    <property type="nucleotide sequence ID" value="XM_005772771.1"/>
</dbReference>
<dbReference type="EnsemblProtists" id="EOD20399">
    <property type="protein sequence ID" value="EOD20399"/>
    <property type="gene ID" value="EMIHUDRAFT_208225"/>
</dbReference>
<dbReference type="PaxDb" id="2903-EOD20399"/>
<evidence type="ECO:0000313" key="5">
    <source>
        <dbReference type="Proteomes" id="UP000013827"/>
    </source>
</evidence>
<keyword evidence="1" id="KW-0808">Transferase</keyword>
<dbReference type="HOGENOM" id="CLU_014825_3_0_1"/>
<dbReference type="PANTHER" id="PTHR45740">
    <property type="entry name" value="POLY [ADP-RIBOSE] POLYMERASE"/>
    <property type="match status" value="1"/>
</dbReference>
<keyword evidence="1" id="KW-0520">NAD</keyword>
<dbReference type="SUPFAM" id="SSF56399">
    <property type="entry name" value="ADP-ribosylation"/>
    <property type="match status" value="1"/>
</dbReference>
<dbReference type="AlphaFoldDB" id="A0A0D3JA64"/>
<feature type="domain" description="PARP catalytic" evidence="3">
    <location>
        <begin position="1"/>
        <end position="203"/>
    </location>
</feature>
<keyword evidence="1" id="KW-0328">Glycosyltransferase</keyword>
<dbReference type="InterPro" id="IPR012317">
    <property type="entry name" value="Poly(ADP-ribose)pol_cat_dom"/>
</dbReference>
<dbReference type="GO" id="GO:1990404">
    <property type="term" value="F:NAD+-protein mono-ADP-ribosyltransferase activity"/>
    <property type="evidence" value="ECO:0007669"/>
    <property type="project" value="TreeGrafter"/>
</dbReference>
<dbReference type="EC" id="2.4.2.-" evidence="1"/>
<dbReference type="Gene3D" id="3.90.228.10">
    <property type="match status" value="1"/>
</dbReference>
<evidence type="ECO:0000259" key="3">
    <source>
        <dbReference type="PROSITE" id="PS51059"/>
    </source>
</evidence>
<reference evidence="5" key="1">
    <citation type="journal article" date="2013" name="Nature">
        <title>Pan genome of the phytoplankton Emiliania underpins its global distribution.</title>
        <authorList>
            <person name="Read B.A."/>
            <person name="Kegel J."/>
            <person name="Klute M.J."/>
            <person name="Kuo A."/>
            <person name="Lefebvre S.C."/>
            <person name="Maumus F."/>
            <person name="Mayer C."/>
            <person name="Miller J."/>
            <person name="Monier A."/>
            <person name="Salamov A."/>
            <person name="Young J."/>
            <person name="Aguilar M."/>
            <person name="Claverie J.M."/>
            <person name="Frickenhaus S."/>
            <person name="Gonzalez K."/>
            <person name="Herman E.K."/>
            <person name="Lin Y.C."/>
            <person name="Napier J."/>
            <person name="Ogata H."/>
            <person name="Sarno A.F."/>
            <person name="Shmutz J."/>
            <person name="Schroeder D."/>
            <person name="de Vargas C."/>
            <person name="Verret F."/>
            <person name="von Dassow P."/>
            <person name="Valentin K."/>
            <person name="Van de Peer Y."/>
            <person name="Wheeler G."/>
            <person name="Dacks J.B."/>
            <person name="Delwiche C.F."/>
            <person name="Dyhrman S.T."/>
            <person name="Glockner G."/>
            <person name="John U."/>
            <person name="Richards T."/>
            <person name="Worden A.Z."/>
            <person name="Zhang X."/>
            <person name="Grigoriev I.V."/>
            <person name="Allen A.E."/>
            <person name="Bidle K."/>
            <person name="Borodovsky M."/>
            <person name="Bowler C."/>
            <person name="Brownlee C."/>
            <person name="Cock J.M."/>
            <person name="Elias M."/>
            <person name="Gladyshev V.N."/>
            <person name="Groth M."/>
            <person name="Guda C."/>
            <person name="Hadaegh A."/>
            <person name="Iglesias-Rodriguez M.D."/>
            <person name="Jenkins J."/>
            <person name="Jones B.M."/>
            <person name="Lawson T."/>
            <person name="Leese F."/>
            <person name="Lindquist E."/>
            <person name="Lobanov A."/>
            <person name="Lomsadze A."/>
            <person name="Malik S.B."/>
            <person name="Marsh M.E."/>
            <person name="Mackinder L."/>
            <person name="Mock T."/>
            <person name="Mueller-Roeber B."/>
            <person name="Pagarete A."/>
            <person name="Parker M."/>
            <person name="Probert I."/>
            <person name="Quesneville H."/>
            <person name="Raines C."/>
            <person name="Rensing S.A."/>
            <person name="Riano-Pachon D.M."/>
            <person name="Richier S."/>
            <person name="Rokitta S."/>
            <person name="Shiraiwa Y."/>
            <person name="Soanes D.M."/>
            <person name="van der Giezen M."/>
            <person name="Wahlund T.M."/>
            <person name="Williams B."/>
            <person name="Wilson W."/>
            <person name="Wolfe G."/>
            <person name="Wurch L.L."/>
        </authorList>
    </citation>
    <scope>NUCLEOTIDE SEQUENCE</scope>
</reference>
<dbReference type="KEGG" id="ehx:EMIHUDRAFT_208225"/>